<dbReference type="InterPro" id="IPR036942">
    <property type="entry name" value="Beta-barrel_TonB_sf"/>
</dbReference>
<keyword evidence="3 10" id="KW-1134">Transmembrane beta strand</keyword>
<keyword evidence="5 12" id="KW-0732">Signal</keyword>
<dbReference type="InterPro" id="IPR037066">
    <property type="entry name" value="Plug_dom_sf"/>
</dbReference>
<evidence type="ECO:0000256" key="5">
    <source>
        <dbReference type="ARBA" id="ARBA00022729"/>
    </source>
</evidence>
<keyword evidence="6 11" id="KW-0798">TonB box</keyword>
<evidence type="ECO:0000256" key="2">
    <source>
        <dbReference type="ARBA" id="ARBA00022448"/>
    </source>
</evidence>
<evidence type="ECO:0000256" key="9">
    <source>
        <dbReference type="ARBA" id="ARBA00023237"/>
    </source>
</evidence>
<feature type="domain" description="TonB-dependent receptor-like beta-barrel" evidence="13">
    <location>
        <begin position="190"/>
        <end position="631"/>
    </location>
</feature>
<dbReference type="SUPFAM" id="SSF56935">
    <property type="entry name" value="Porins"/>
    <property type="match status" value="1"/>
</dbReference>
<keyword evidence="4 10" id="KW-0812">Transmembrane</keyword>
<protein>
    <submittedName>
        <fullName evidence="15">TonB-dependent receptor</fullName>
    </submittedName>
</protein>
<dbReference type="Gene3D" id="2.170.130.10">
    <property type="entry name" value="TonB-dependent receptor, plug domain"/>
    <property type="match status" value="1"/>
</dbReference>
<comment type="subcellular location">
    <subcellularLocation>
        <location evidence="1 10">Cell outer membrane</location>
        <topology evidence="1 10">Multi-pass membrane protein</topology>
    </subcellularLocation>
</comment>
<dbReference type="PANTHER" id="PTHR30069:SF29">
    <property type="entry name" value="HEMOGLOBIN AND HEMOGLOBIN-HAPTOGLOBIN-BINDING PROTEIN 1-RELATED"/>
    <property type="match status" value="1"/>
</dbReference>
<keyword evidence="7 10" id="KW-0472">Membrane</keyword>
<evidence type="ECO:0000256" key="8">
    <source>
        <dbReference type="ARBA" id="ARBA00023170"/>
    </source>
</evidence>
<dbReference type="PROSITE" id="PS52016">
    <property type="entry name" value="TONB_DEPENDENT_REC_3"/>
    <property type="match status" value="1"/>
</dbReference>
<dbReference type="KEGG" id="cpb:Cphamn1_1519"/>
<dbReference type="InterPro" id="IPR000531">
    <property type="entry name" value="Beta-barrel_TonB"/>
</dbReference>
<evidence type="ECO:0000313" key="15">
    <source>
        <dbReference type="EMBL" id="ACE04445.1"/>
    </source>
</evidence>
<keyword evidence="2 10" id="KW-0813">Transport</keyword>
<dbReference type="GO" id="GO:0044718">
    <property type="term" value="P:siderophore transmembrane transport"/>
    <property type="evidence" value="ECO:0007669"/>
    <property type="project" value="TreeGrafter"/>
</dbReference>
<keyword evidence="9 10" id="KW-0998">Cell outer membrane</keyword>
<proteinExistence type="inferred from homology"/>
<keyword evidence="8 15" id="KW-0675">Receptor</keyword>
<accession>B3EJS6</accession>
<organism evidence="15">
    <name type="scientific">Chlorobium phaeobacteroides (strain BS1)</name>
    <dbReference type="NCBI Taxonomy" id="331678"/>
    <lineage>
        <taxon>Bacteria</taxon>
        <taxon>Pseudomonadati</taxon>
        <taxon>Chlorobiota</taxon>
        <taxon>Chlorobiia</taxon>
        <taxon>Chlorobiales</taxon>
        <taxon>Chlorobiaceae</taxon>
        <taxon>Chlorobium/Pelodictyon group</taxon>
        <taxon>Chlorobium</taxon>
    </lineage>
</organism>
<evidence type="ECO:0000256" key="3">
    <source>
        <dbReference type="ARBA" id="ARBA00022452"/>
    </source>
</evidence>
<dbReference type="Pfam" id="PF07715">
    <property type="entry name" value="Plug"/>
    <property type="match status" value="1"/>
</dbReference>
<dbReference type="InterPro" id="IPR039426">
    <property type="entry name" value="TonB-dep_rcpt-like"/>
</dbReference>
<sequence length="657" mass="72086">MKKILVLLAAAGLLATGVTRAETLSGEEKSPHYSSGEIVVTAGRVEELKKEVTSSVLVISREEIKESPATDLGELLAEKSIGNIQKYPGANTTIGIRGFRSDAHGNDLKGKVLILLNGRRAGTGNLAKLSTSNVERIEIIRGPAAVQYGSAAMGGVVNVITAKGKGVPSLFAQHMQGSDDFQETSAGMSGTLGRFDYSGSLSFSDREDYTTASGETYYNTAYNGKVVASLNAGYEFLDGHRIGVVVNHFDIDRTGSPSYFVRNDRSSYIEEQNRSVDIIYTGKPSEGYWSWMARYFVGEDFYGYRSPSISYSSDRSVDQKGAQGQVTFSPEWLSVTAGFDWLDYVVESTMAPRESEYENPAAFLLLKKGFLDDMLVVSGGLRYDKYDVRIDNGEGNHESTDNINGSVGLAYNPADGFKLRVNYADGFRMPSAGELAGYYPYWGGGFYEGNPDLKPEKSSTIEFGADYQSGGVTTSLTWFHSDFRDKIQESGLDSGNRTWVNLGGATIAGVEGEFSYAGMYPFTGSNLSFTPFVSFTWLSEYNDDDTGDYLLYTPEWNASGGIRVKNESGFKGVFTLAYFGKKYVQDYVTSWAGDVIAKEGFTVANLVISKKFTLDREYGRGFTITGEIENLFDRDYEYVNGYPMPGRSFNLGLRVDI</sequence>
<name>B3EJS6_CHLPB</name>
<evidence type="ECO:0000256" key="1">
    <source>
        <dbReference type="ARBA" id="ARBA00004571"/>
    </source>
</evidence>
<gene>
    <name evidence="15" type="ordered locus">Cphamn1_1519</name>
</gene>
<evidence type="ECO:0000256" key="11">
    <source>
        <dbReference type="RuleBase" id="RU003357"/>
    </source>
</evidence>
<dbReference type="PANTHER" id="PTHR30069">
    <property type="entry name" value="TONB-DEPENDENT OUTER MEMBRANE RECEPTOR"/>
    <property type="match status" value="1"/>
</dbReference>
<dbReference type="Pfam" id="PF00593">
    <property type="entry name" value="TonB_dep_Rec_b-barrel"/>
    <property type="match status" value="1"/>
</dbReference>
<dbReference type="EMBL" id="CP001101">
    <property type="protein sequence ID" value="ACE04445.1"/>
    <property type="molecule type" value="Genomic_DNA"/>
</dbReference>
<feature type="chain" id="PRO_5002787900" evidence="12">
    <location>
        <begin position="22"/>
        <end position="657"/>
    </location>
</feature>
<dbReference type="HOGENOM" id="CLU_008287_18_0_10"/>
<dbReference type="AlphaFoldDB" id="B3EJS6"/>
<dbReference type="STRING" id="331678.Cphamn1_1519"/>
<evidence type="ECO:0000256" key="4">
    <source>
        <dbReference type="ARBA" id="ARBA00022692"/>
    </source>
</evidence>
<evidence type="ECO:0000256" key="6">
    <source>
        <dbReference type="ARBA" id="ARBA00023077"/>
    </source>
</evidence>
<dbReference type="GO" id="GO:0015344">
    <property type="term" value="F:siderophore uptake transmembrane transporter activity"/>
    <property type="evidence" value="ECO:0007669"/>
    <property type="project" value="TreeGrafter"/>
</dbReference>
<dbReference type="GO" id="GO:0009279">
    <property type="term" value="C:cell outer membrane"/>
    <property type="evidence" value="ECO:0007669"/>
    <property type="project" value="UniProtKB-SubCell"/>
</dbReference>
<dbReference type="eggNOG" id="COG4206">
    <property type="taxonomic scope" value="Bacteria"/>
</dbReference>
<dbReference type="OrthoDB" id="596248at2"/>
<evidence type="ECO:0000256" key="10">
    <source>
        <dbReference type="PROSITE-ProRule" id="PRU01360"/>
    </source>
</evidence>
<reference evidence="15" key="1">
    <citation type="submission" date="2008-06" db="EMBL/GenBank/DDBJ databases">
        <title>Complete sequence of Chlorobium phaeobacteroides BS1.</title>
        <authorList>
            <consortium name="US DOE Joint Genome Institute"/>
            <person name="Lucas S."/>
            <person name="Copeland A."/>
            <person name="Lapidus A."/>
            <person name="Glavina del Rio T."/>
            <person name="Dalin E."/>
            <person name="Tice H."/>
            <person name="Bruce D."/>
            <person name="Goodwin L."/>
            <person name="Pitluck S."/>
            <person name="Schmutz J."/>
            <person name="Larimer F."/>
            <person name="Land M."/>
            <person name="Hauser L."/>
            <person name="Kyrpides N."/>
            <person name="Ovchinnikova G."/>
            <person name="Li T."/>
            <person name="Liu Z."/>
            <person name="Zhao F."/>
            <person name="Overmann J."/>
            <person name="Bryant D.A."/>
            <person name="Richardson P."/>
        </authorList>
    </citation>
    <scope>NUCLEOTIDE SEQUENCE [LARGE SCALE GENOMIC DNA]</scope>
    <source>
        <strain evidence="15">BS1</strain>
    </source>
</reference>
<comment type="similarity">
    <text evidence="10 11">Belongs to the TonB-dependent receptor family.</text>
</comment>
<evidence type="ECO:0000256" key="12">
    <source>
        <dbReference type="SAM" id="SignalP"/>
    </source>
</evidence>
<evidence type="ECO:0000256" key="7">
    <source>
        <dbReference type="ARBA" id="ARBA00023136"/>
    </source>
</evidence>
<dbReference type="CDD" id="cd01347">
    <property type="entry name" value="ligand_gated_channel"/>
    <property type="match status" value="1"/>
</dbReference>
<evidence type="ECO:0000259" key="13">
    <source>
        <dbReference type="Pfam" id="PF00593"/>
    </source>
</evidence>
<evidence type="ECO:0000259" key="14">
    <source>
        <dbReference type="Pfam" id="PF07715"/>
    </source>
</evidence>
<feature type="signal peptide" evidence="12">
    <location>
        <begin position="1"/>
        <end position="21"/>
    </location>
</feature>
<dbReference type="InterPro" id="IPR012910">
    <property type="entry name" value="Plug_dom"/>
</dbReference>
<feature type="domain" description="TonB-dependent receptor plug" evidence="14">
    <location>
        <begin position="49"/>
        <end position="156"/>
    </location>
</feature>
<dbReference type="Gene3D" id="2.40.170.20">
    <property type="entry name" value="TonB-dependent receptor, beta-barrel domain"/>
    <property type="match status" value="1"/>
</dbReference>